<evidence type="ECO:0000256" key="1">
    <source>
        <dbReference type="ARBA" id="ARBA00022801"/>
    </source>
</evidence>
<dbReference type="CDD" id="cd04511">
    <property type="entry name" value="NUDIX_Hydrolase"/>
    <property type="match status" value="1"/>
</dbReference>
<name>A0A6P6APV0_DURZI</name>
<keyword evidence="1 4" id="KW-0378">Hydrolase</keyword>
<dbReference type="RefSeq" id="XP_022766818.1">
    <property type="nucleotide sequence ID" value="XM_022911083.1"/>
</dbReference>
<reference evidence="4" key="1">
    <citation type="submission" date="2025-08" db="UniProtKB">
        <authorList>
            <consortium name="RefSeq"/>
        </authorList>
    </citation>
    <scope>IDENTIFICATION</scope>
    <source>
        <tissue evidence="4">Fruit stalk</tissue>
    </source>
</reference>
<dbReference type="Gene3D" id="3.90.79.10">
    <property type="entry name" value="Nucleoside Triphosphate Pyrophosphohydrolase"/>
    <property type="match status" value="1"/>
</dbReference>
<dbReference type="InterPro" id="IPR015797">
    <property type="entry name" value="NUDIX_hydrolase-like_dom_sf"/>
</dbReference>
<dbReference type="PROSITE" id="PS00893">
    <property type="entry name" value="NUDIX_BOX"/>
    <property type="match status" value="1"/>
</dbReference>
<dbReference type="SUPFAM" id="SSF55811">
    <property type="entry name" value="Nudix"/>
    <property type="match status" value="1"/>
</dbReference>
<dbReference type="InterPro" id="IPR000086">
    <property type="entry name" value="NUDIX_hydrolase_dom"/>
</dbReference>
<dbReference type="PANTHER" id="PTHR43222">
    <property type="entry name" value="NUDIX HYDROLASE 23"/>
    <property type="match status" value="1"/>
</dbReference>
<dbReference type="Proteomes" id="UP000515121">
    <property type="component" value="Unplaced"/>
</dbReference>
<dbReference type="Pfam" id="PF14803">
    <property type="entry name" value="Zn_ribbon_Nudix"/>
    <property type="match status" value="1"/>
</dbReference>
<dbReference type="PROSITE" id="PS51462">
    <property type="entry name" value="NUDIX"/>
    <property type="match status" value="1"/>
</dbReference>
<gene>
    <name evidence="4" type="primary">LOC111311580</name>
</gene>
<dbReference type="OrthoDB" id="447842at2759"/>
<dbReference type="AlphaFoldDB" id="A0A6P6APV0"/>
<evidence type="ECO:0000313" key="4">
    <source>
        <dbReference type="RefSeq" id="XP_022766818.1"/>
    </source>
</evidence>
<evidence type="ECO:0000313" key="3">
    <source>
        <dbReference type="Proteomes" id="UP000515121"/>
    </source>
</evidence>
<dbReference type="GO" id="GO:0016787">
    <property type="term" value="F:hydrolase activity"/>
    <property type="evidence" value="ECO:0007669"/>
    <property type="project" value="UniProtKB-KW"/>
</dbReference>
<sequence>MLRAIQILGCSSGFISQRLKKPHSGNGFSLIHSKRSYSSTSLSLRPFWAPKSRSFRVIRMLSTQSESNSDAPSSSSYSVAVHSAGNVHKIKFCQWCGGLAKHEIPDGEEKIRAICTICGKIAYQNPKMVVGCLIEHDRKILLCKRNIEPSYGLWTLPAGYLEIGESATEGAIRETWEEAGAEVEVVSPFAQLDIPLIGQTYIIFLAKLKKPQFSPGPESSECCLFELDNIPFDSLAFSSIFVTLNLYIEDVKSGKIKFHYGIINKRSDMRLIALLLLVQCIIVCKGNILNSWE</sequence>
<keyword evidence="3" id="KW-1185">Reference proteome</keyword>
<dbReference type="InterPro" id="IPR029401">
    <property type="entry name" value="Nudix_N"/>
</dbReference>
<organism evidence="3 4">
    <name type="scientific">Durio zibethinus</name>
    <name type="common">Durian</name>
    <dbReference type="NCBI Taxonomy" id="66656"/>
    <lineage>
        <taxon>Eukaryota</taxon>
        <taxon>Viridiplantae</taxon>
        <taxon>Streptophyta</taxon>
        <taxon>Embryophyta</taxon>
        <taxon>Tracheophyta</taxon>
        <taxon>Spermatophyta</taxon>
        <taxon>Magnoliopsida</taxon>
        <taxon>eudicotyledons</taxon>
        <taxon>Gunneridae</taxon>
        <taxon>Pentapetalae</taxon>
        <taxon>rosids</taxon>
        <taxon>malvids</taxon>
        <taxon>Malvales</taxon>
        <taxon>Malvaceae</taxon>
        <taxon>Helicteroideae</taxon>
        <taxon>Durio</taxon>
    </lineage>
</organism>
<protein>
    <submittedName>
        <fullName evidence="4">Nudix hydrolase 23, chloroplastic isoform X1</fullName>
    </submittedName>
</protein>
<dbReference type="Gene3D" id="2.20.70.10">
    <property type="match status" value="1"/>
</dbReference>
<evidence type="ECO:0000259" key="2">
    <source>
        <dbReference type="PROSITE" id="PS51462"/>
    </source>
</evidence>
<dbReference type="PANTHER" id="PTHR43222:SF2">
    <property type="entry name" value="NUDIX HYDROLASE 23, CHLOROPLASTIC"/>
    <property type="match status" value="1"/>
</dbReference>
<dbReference type="GeneID" id="111311580"/>
<dbReference type="KEGG" id="dzi:111311580"/>
<feature type="domain" description="Nudix hydrolase" evidence="2">
    <location>
        <begin position="125"/>
        <end position="248"/>
    </location>
</feature>
<proteinExistence type="predicted"/>
<dbReference type="InterPro" id="IPR020084">
    <property type="entry name" value="NUDIX_hydrolase_CS"/>
</dbReference>
<accession>A0A6P6APV0</accession>
<dbReference type="Pfam" id="PF00293">
    <property type="entry name" value="NUDIX"/>
    <property type="match status" value="1"/>
</dbReference>